<feature type="domain" description="PAS" evidence="7">
    <location>
        <begin position="190"/>
        <end position="262"/>
    </location>
</feature>
<dbReference type="SUPFAM" id="SSF47459">
    <property type="entry name" value="HLH, helix-loop-helix DNA-binding domain"/>
    <property type="match status" value="1"/>
</dbReference>
<dbReference type="InterPro" id="IPR036638">
    <property type="entry name" value="HLH_DNA-bd_sf"/>
</dbReference>
<dbReference type="InterPro" id="IPR039091">
    <property type="entry name" value="AHR/AHRR"/>
</dbReference>
<keyword evidence="4" id="KW-0804">Transcription</keyword>
<evidence type="ECO:0000256" key="6">
    <source>
        <dbReference type="SAM" id="MobiDB-lite"/>
    </source>
</evidence>
<dbReference type="STRING" id="9986.ENSOCUP00000022150"/>
<dbReference type="PROSITE" id="PS50888">
    <property type="entry name" value="BHLH"/>
    <property type="match status" value="1"/>
</dbReference>
<dbReference type="HOGENOM" id="CLU_1173029_0_0_1"/>
<keyword evidence="2" id="KW-0805">Transcription regulation</keyword>
<evidence type="ECO:0008006" key="11">
    <source>
        <dbReference type="Google" id="ProtNLM"/>
    </source>
</evidence>
<dbReference type="Proteomes" id="UP000001811">
    <property type="component" value="Chromosome 14"/>
</dbReference>
<organism evidence="9 10">
    <name type="scientific">Oryctolagus cuniculus</name>
    <name type="common">Rabbit</name>
    <dbReference type="NCBI Taxonomy" id="9986"/>
    <lineage>
        <taxon>Eukaryota</taxon>
        <taxon>Metazoa</taxon>
        <taxon>Chordata</taxon>
        <taxon>Craniata</taxon>
        <taxon>Vertebrata</taxon>
        <taxon>Euteleostomi</taxon>
        <taxon>Mammalia</taxon>
        <taxon>Eutheria</taxon>
        <taxon>Euarchontoglires</taxon>
        <taxon>Glires</taxon>
        <taxon>Lagomorpha</taxon>
        <taxon>Leporidae</taxon>
        <taxon>Oryctolagus</taxon>
    </lineage>
</organism>
<evidence type="ECO:0000256" key="5">
    <source>
        <dbReference type="ARBA" id="ARBA00023242"/>
    </source>
</evidence>
<dbReference type="GO" id="GO:0004879">
    <property type="term" value="F:nuclear receptor activity"/>
    <property type="evidence" value="ECO:0007669"/>
    <property type="project" value="TreeGrafter"/>
</dbReference>
<dbReference type="Pfam" id="PF00989">
    <property type="entry name" value="PAS"/>
    <property type="match status" value="1"/>
</dbReference>
<dbReference type="GO" id="GO:0046983">
    <property type="term" value="F:protein dimerization activity"/>
    <property type="evidence" value="ECO:0007669"/>
    <property type="project" value="InterPro"/>
</dbReference>
<dbReference type="Gene3D" id="4.10.280.10">
    <property type="entry name" value="Helix-loop-helix DNA-binding domain"/>
    <property type="match status" value="1"/>
</dbReference>
<feature type="compositionally biased region" description="Low complexity" evidence="6">
    <location>
        <begin position="685"/>
        <end position="700"/>
    </location>
</feature>
<dbReference type="EMBL" id="AAGW02072994">
    <property type="status" value="NOT_ANNOTATED_CDS"/>
    <property type="molecule type" value="Genomic_DNA"/>
</dbReference>
<evidence type="ECO:0000256" key="3">
    <source>
        <dbReference type="ARBA" id="ARBA00023125"/>
    </source>
</evidence>
<reference evidence="9" key="3">
    <citation type="submission" date="2025-09" db="UniProtKB">
        <authorList>
            <consortium name="Ensembl"/>
        </authorList>
    </citation>
    <scope>IDENTIFICATION</scope>
    <source>
        <strain evidence="9">Thorbecke</strain>
    </source>
</reference>
<feature type="region of interest" description="Disordered" evidence="6">
    <location>
        <begin position="851"/>
        <end position="927"/>
    </location>
</feature>
<name>G1TYI6_RABIT</name>
<dbReference type="InterPro" id="IPR013767">
    <property type="entry name" value="PAS_fold"/>
</dbReference>
<feature type="domain" description="BHLH" evidence="8">
    <location>
        <begin position="94"/>
        <end position="147"/>
    </location>
</feature>
<protein>
    <recommendedName>
        <fullName evidence="11">Aryl hydrocarbon receptor</fullName>
    </recommendedName>
</protein>
<dbReference type="FunFam" id="3.30.450.20:FF:000019">
    <property type="entry name" value="Aryl hydrocarbon receptor 1"/>
    <property type="match status" value="1"/>
</dbReference>
<evidence type="ECO:0000313" key="10">
    <source>
        <dbReference type="Proteomes" id="UP000001811"/>
    </source>
</evidence>
<dbReference type="InterPro" id="IPR011598">
    <property type="entry name" value="bHLH_dom"/>
</dbReference>
<dbReference type="GO" id="GO:0034751">
    <property type="term" value="C:aryl hydrocarbon receptor complex"/>
    <property type="evidence" value="ECO:0007669"/>
    <property type="project" value="TreeGrafter"/>
</dbReference>
<comment type="subcellular location">
    <subcellularLocation>
        <location evidence="1">Nucleus</location>
    </subcellularLocation>
</comment>
<feature type="region of interest" description="Disordered" evidence="6">
    <location>
        <begin position="642"/>
        <end position="667"/>
    </location>
</feature>
<dbReference type="EMBL" id="AAGW02072995">
    <property type="status" value="NOT_ANNOTATED_CDS"/>
    <property type="molecule type" value="Genomic_DNA"/>
</dbReference>
<dbReference type="InterPro" id="IPR000014">
    <property type="entry name" value="PAS"/>
</dbReference>
<dbReference type="SMART" id="SM00091">
    <property type="entry name" value="PAS"/>
    <property type="match status" value="2"/>
</dbReference>
<feature type="compositionally biased region" description="Polar residues" evidence="6">
    <location>
        <begin position="864"/>
        <end position="882"/>
    </location>
</feature>
<evidence type="ECO:0000256" key="1">
    <source>
        <dbReference type="ARBA" id="ARBA00004123"/>
    </source>
</evidence>
<dbReference type="SMART" id="SM00353">
    <property type="entry name" value="HLH"/>
    <property type="match status" value="1"/>
</dbReference>
<reference evidence="9 10" key="1">
    <citation type="journal article" date="2011" name="Nature">
        <title>A high-resolution map of human evolutionary constraint using 29 mammals.</title>
        <authorList>
            <person name="Lindblad-Toh K."/>
            <person name="Garber M."/>
            <person name="Zuk O."/>
            <person name="Lin M.F."/>
            <person name="Parker B.J."/>
            <person name="Washietl S."/>
            <person name="Kheradpour P."/>
            <person name="Ernst J."/>
            <person name="Jordan G."/>
            <person name="Mauceli E."/>
            <person name="Ward L.D."/>
            <person name="Lowe C.B."/>
            <person name="Holloway A.K."/>
            <person name="Clamp M."/>
            <person name="Gnerre S."/>
            <person name="Alfoldi J."/>
            <person name="Beal K."/>
            <person name="Chang J."/>
            <person name="Clawson H."/>
            <person name="Cuff J."/>
            <person name="Di Palma F."/>
            <person name="Fitzgerald S."/>
            <person name="Flicek P."/>
            <person name="Guttman M."/>
            <person name="Hubisz M.J."/>
            <person name="Jaffe D.B."/>
            <person name="Jungreis I."/>
            <person name="Kent W.J."/>
            <person name="Kostka D."/>
            <person name="Lara M."/>
            <person name="Martins A.L."/>
            <person name="Massingham T."/>
            <person name="Moltke I."/>
            <person name="Raney B.J."/>
            <person name="Rasmussen M.D."/>
            <person name="Robinson J."/>
            <person name="Stark A."/>
            <person name="Vilella A.J."/>
            <person name="Wen J."/>
            <person name="Xie X."/>
            <person name="Zody M.C."/>
            <person name="Baldwin J."/>
            <person name="Bloom T."/>
            <person name="Chin C.W."/>
            <person name="Heiman D."/>
            <person name="Nicol R."/>
            <person name="Nusbaum C."/>
            <person name="Young S."/>
            <person name="Wilkinson J."/>
            <person name="Worley K.C."/>
            <person name="Kovar C.L."/>
            <person name="Muzny D.M."/>
            <person name="Gibbs R.A."/>
            <person name="Cree A."/>
            <person name="Dihn H.H."/>
            <person name="Fowler G."/>
            <person name="Jhangiani S."/>
            <person name="Joshi V."/>
            <person name="Lee S."/>
            <person name="Lewis L.R."/>
            <person name="Nazareth L.V."/>
            <person name="Okwuonu G."/>
            <person name="Santibanez J."/>
            <person name="Warren W.C."/>
            <person name="Mardis E.R."/>
            <person name="Weinstock G.M."/>
            <person name="Wilson R.K."/>
            <person name="Delehaunty K."/>
            <person name="Dooling D."/>
            <person name="Fronik C."/>
            <person name="Fulton L."/>
            <person name="Fulton B."/>
            <person name="Graves T."/>
            <person name="Minx P."/>
            <person name="Sodergren E."/>
            <person name="Birney E."/>
            <person name="Margulies E.H."/>
            <person name="Herrero J."/>
            <person name="Green E.D."/>
            <person name="Haussler D."/>
            <person name="Siepel A."/>
            <person name="Goldman N."/>
            <person name="Pollard K.S."/>
            <person name="Pedersen J.S."/>
            <person name="Lander E.S."/>
            <person name="Kellis M."/>
        </authorList>
    </citation>
    <scope>NUCLEOTIDE SEQUENCE [LARGE SCALE GENOMIC DNA]</scope>
    <source>
        <strain evidence="9 10">Thorbecke inbred</strain>
    </source>
</reference>
<dbReference type="GO" id="GO:0000976">
    <property type="term" value="F:transcription cis-regulatory region binding"/>
    <property type="evidence" value="ECO:0007669"/>
    <property type="project" value="TreeGrafter"/>
</dbReference>
<feature type="region of interest" description="Disordered" evidence="6">
    <location>
        <begin position="953"/>
        <end position="1025"/>
    </location>
</feature>
<dbReference type="EMBL" id="AAGW02072996">
    <property type="status" value="NOT_ANNOTATED_CDS"/>
    <property type="molecule type" value="Genomic_DNA"/>
</dbReference>
<dbReference type="Bgee" id="ENSOCUG00000028055">
    <property type="expression patterns" value="Expressed in testis and 7 other cell types or tissues"/>
</dbReference>
<dbReference type="Gene3D" id="3.30.450.20">
    <property type="entry name" value="PAS domain"/>
    <property type="match status" value="2"/>
</dbReference>
<evidence type="ECO:0000256" key="4">
    <source>
        <dbReference type="ARBA" id="ARBA00023163"/>
    </source>
</evidence>
<reference evidence="9" key="2">
    <citation type="submission" date="2025-08" db="UniProtKB">
        <authorList>
            <consortium name="Ensembl"/>
        </authorList>
    </citation>
    <scope>IDENTIFICATION</scope>
    <source>
        <strain evidence="9">Thorbecke</strain>
    </source>
</reference>
<dbReference type="PANTHER" id="PTHR10649:SF17">
    <property type="entry name" value="ARYL HYDROCARBON RECEPTOR 2"/>
    <property type="match status" value="1"/>
</dbReference>
<dbReference type="CDD" id="cd19696">
    <property type="entry name" value="bHLH-PAS_AhR_like"/>
    <property type="match status" value="1"/>
</dbReference>
<dbReference type="InParanoid" id="G1TYI6"/>
<keyword evidence="3" id="KW-0238">DNA-binding</keyword>
<dbReference type="GO" id="GO:0005634">
    <property type="term" value="C:nucleus"/>
    <property type="evidence" value="ECO:0007669"/>
    <property type="project" value="UniProtKB-SubCell"/>
</dbReference>
<dbReference type="GeneTree" id="ENSGT00940000154486"/>
<evidence type="ECO:0000259" key="7">
    <source>
        <dbReference type="PROSITE" id="PS50112"/>
    </source>
</evidence>
<feature type="region of interest" description="Disordered" evidence="6">
    <location>
        <begin position="542"/>
        <end position="571"/>
    </location>
</feature>
<feature type="compositionally biased region" description="Polar residues" evidence="6">
    <location>
        <begin position="651"/>
        <end position="667"/>
    </location>
</feature>
<feature type="compositionally biased region" description="Polar residues" evidence="6">
    <location>
        <begin position="902"/>
        <end position="915"/>
    </location>
</feature>
<dbReference type="Pfam" id="PF14598">
    <property type="entry name" value="PAS_11"/>
    <property type="match status" value="1"/>
</dbReference>
<feature type="compositionally biased region" description="Basic and acidic residues" evidence="6">
    <location>
        <begin position="551"/>
        <end position="563"/>
    </location>
</feature>
<dbReference type="Pfam" id="PF00010">
    <property type="entry name" value="HLH"/>
    <property type="match status" value="1"/>
</dbReference>
<dbReference type="AlphaFoldDB" id="G1TYI6"/>
<sequence length="1025" mass="111602">MSVRSQPALAQGPGRFTAHAGRPGAALRAAALSRSRLHTCVPRSHSSPPRCTPVPPAAVSATRLHPVFGEHWPLPFQDRELGGARQSCSPKAPSLEGARSNPSKRHRDRLNQELNKLTSLLPFPEDVCTRLDKLSILRLTVGYLKVKGYLADTLKDSNADCSADPPINPGRSANNFPQINVDLLSEGDLLLQALNGFLMAVTEDGCVFYVSPTVQDYLGFHQSDIIYQSVYELIHKEDRAVFQSQFRWHPDPAPVSRAAEQDTSSLPGQRFLPLAGTPTDNMQHPPLENSSCLERSFVCRFRCLLDNSSGFLELNFQGHLKFLPGQNKSENDVLSSPQLTLFAVATPHQPLTILELQNKPFLFQTKHKLDFTPIACDSRGKVILGYTESELCRKGSGYQFIHAADMMYCAENHVRMMRTGESGLTVFRLLTKRAGWLWVQSNARLVFRGGQPDCIVARQRALTNSEGEEHLHTRTLRLPFTFITGEAILYESSLPNALTTLPARRKTKARKGSPTVQVCPGSLLGATMEQDESMHLSCINQAPQSSSLERQGSDGRHEDKEAKEEEEGSSLLTLIDTLLGKDREEQPDLCSTLQHLGVTDFNQHLWEENLLRADLDPAGTSLGWGCLKEKEALFHDLGNVSPPPPTSISSQTLKPPFSQSSGQLATEVTPPQNLATVPNSVQALPHHSVTTGPTHPGPTVQRPLQSPPQWGPWHSQAAPVTIRICQKSTICDNSLPETSSSRQMAQVLQPSCIPSLSLGENVPGHLAQTDPGVLDFCKEPIPWIAPHTGQCQEPLSTSDLTCIRSCGSHSLDSIWDCPIQVPPDMVPMEMAAGQNQPDPFSHLRVVSPCLPRAELDSGSPPSGYRNQPLSVHTAAEETTGSQEYPPHSLGMRQLPRAPACPSQAQPHGPSATQGFYSPRPGPATKQQQWVQVELTQELCGQVSKGVTNVQLPPGCLRDSTAQAPQPIPFPSPDSNSGSPNTGGGCHSAQQSLYDGPKIGHGGHQSDPALPALPSHSYPCRASNSM</sequence>
<dbReference type="FunFam" id="3.30.450.20:FF:000035">
    <property type="entry name" value="Aryl hydrocarbon receptor"/>
    <property type="match status" value="1"/>
</dbReference>
<proteinExistence type="predicted"/>
<dbReference type="InterPro" id="IPR035965">
    <property type="entry name" value="PAS-like_dom_sf"/>
</dbReference>
<feature type="region of interest" description="Disordered" evidence="6">
    <location>
        <begin position="1"/>
        <end position="22"/>
    </location>
</feature>
<evidence type="ECO:0000313" key="9">
    <source>
        <dbReference type="Ensembl" id="ENSOCUP00000022150.3"/>
    </source>
</evidence>
<dbReference type="Ensembl" id="ENSOCUT00000020942.3">
    <property type="protein sequence ID" value="ENSOCUP00000022150.3"/>
    <property type="gene ID" value="ENSOCUG00000028055.3"/>
</dbReference>
<dbReference type="SMR" id="G1TYI6"/>
<keyword evidence="5" id="KW-0539">Nucleus</keyword>
<dbReference type="PROSITE" id="PS50112">
    <property type="entry name" value="PAS"/>
    <property type="match status" value="1"/>
</dbReference>
<dbReference type="SUPFAM" id="SSF55785">
    <property type="entry name" value="PYP-like sensor domain (PAS domain)"/>
    <property type="match status" value="2"/>
</dbReference>
<dbReference type="eggNOG" id="KOG3560">
    <property type="taxonomic scope" value="Eukaryota"/>
</dbReference>
<dbReference type="CDD" id="cd00130">
    <property type="entry name" value="PAS"/>
    <property type="match status" value="2"/>
</dbReference>
<dbReference type="EMBL" id="AAGW02072997">
    <property type="status" value="NOT_ANNOTATED_CDS"/>
    <property type="molecule type" value="Genomic_DNA"/>
</dbReference>
<accession>G1TYI6</accession>
<evidence type="ECO:0000259" key="8">
    <source>
        <dbReference type="PROSITE" id="PS50888"/>
    </source>
</evidence>
<evidence type="ECO:0000256" key="2">
    <source>
        <dbReference type="ARBA" id="ARBA00023015"/>
    </source>
</evidence>
<dbReference type="PANTHER" id="PTHR10649">
    <property type="entry name" value="ARYL HYDROCARBON RECEPTOR"/>
    <property type="match status" value="1"/>
</dbReference>
<feature type="region of interest" description="Disordered" evidence="6">
    <location>
        <begin position="684"/>
        <end position="713"/>
    </location>
</feature>
<dbReference type="GO" id="GO:0006805">
    <property type="term" value="P:xenobiotic metabolic process"/>
    <property type="evidence" value="ECO:0007669"/>
    <property type="project" value="InterPro"/>
</dbReference>
<keyword evidence="10" id="KW-1185">Reference proteome</keyword>
<feature type="region of interest" description="Disordered" evidence="6">
    <location>
        <begin position="80"/>
        <end position="107"/>
    </location>
</feature>